<gene>
    <name evidence="2" type="ORF">BDP55DRAFT_556796</name>
</gene>
<dbReference type="PANTHER" id="PTHR33112">
    <property type="entry name" value="DOMAIN PROTEIN, PUTATIVE-RELATED"/>
    <property type="match status" value="1"/>
</dbReference>
<protein>
    <submittedName>
        <fullName evidence="2">Heterokaryon incompatibility protein-domain-containing protein</fullName>
    </submittedName>
</protein>
<evidence type="ECO:0000313" key="2">
    <source>
        <dbReference type="EMBL" id="KAK1673233.1"/>
    </source>
</evidence>
<dbReference type="Pfam" id="PF06985">
    <property type="entry name" value="HET"/>
    <property type="match status" value="1"/>
</dbReference>
<dbReference type="InterPro" id="IPR010730">
    <property type="entry name" value="HET"/>
</dbReference>
<accession>A0AAJ0AG14</accession>
<dbReference type="EMBL" id="JAHMHR010000032">
    <property type="protein sequence ID" value="KAK1673233.1"/>
    <property type="molecule type" value="Genomic_DNA"/>
</dbReference>
<evidence type="ECO:0000313" key="3">
    <source>
        <dbReference type="Proteomes" id="UP001224890"/>
    </source>
</evidence>
<name>A0AAJ0AG14_9PEZI</name>
<reference evidence="2" key="1">
    <citation type="submission" date="2021-06" db="EMBL/GenBank/DDBJ databases">
        <title>Comparative genomics, transcriptomics and evolutionary studies reveal genomic signatures of adaptation to plant cell wall in hemibiotrophic fungi.</title>
        <authorList>
            <consortium name="DOE Joint Genome Institute"/>
            <person name="Baroncelli R."/>
            <person name="Diaz J.F."/>
            <person name="Benocci T."/>
            <person name="Peng M."/>
            <person name="Battaglia E."/>
            <person name="Haridas S."/>
            <person name="Andreopoulos W."/>
            <person name="Labutti K."/>
            <person name="Pangilinan J."/>
            <person name="Floch G.L."/>
            <person name="Makela M.R."/>
            <person name="Henrissat B."/>
            <person name="Grigoriev I.V."/>
            <person name="Crouch J.A."/>
            <person name="De Vries R.P."/>
            <person name="Sukno S.A."/>
            <person name="Thon M.R."/>
        </authorList>
    </citation>
    <scope>NUCLEOTIDE SEQUENCE</scope>
    <source>
        <strain evidence="2">CBS 193.32</strain>
    </source>
</reference>
<proteinExistence type="predicted"/>
<sequence>PSKLPRSLQDAFRIGQELQVRYIWIDALCILQDSEEDWLHESARMASIFNNSFVTIVAANASDCGDGFFSIAAYQCQLPVEPPHEDLRNTVTVLDTGVSFKNEPINRRAWNLQEWELAPRRLVFTSSTIHYICSHSLLDRGKMTPFSHLRTLDTKRKHYRVVLGRPYAELYIPKSHQPGRQTLCNIRNG</sequence>
<dbReference type="Proteomes" id="UP001224890">
    <property type="component" value="Unassembled WGS sequence"/>
</dbReference>
<feature type="domain" description="Heterokaryon incompatibility" evidence="1">
    <location>
        <begin position="2"/>
        <end position="114"/>
    </location>
</feature>
<evidence type="ECO:0000259" key="1">
    <source>
        <dbReference type="Pfam" id="PF06985"/>
    </source>
</evidence>
<feature type="non-terminal residue" evidence="2">
    <location>
        <position position="1"/>
    </location>
</feature>
<dbReference type="AlphaFoldDB" id="A0AAJ0AG14"/>
<keyword evidence="3" id="KW-1185">Reference proteome</keyword>
<dbReference type="RefSeq" id="XP_060427236.1">
    <property type="nucleotide sequence ID" value="XM_060569624.1"/>
</dbReference>
<dbReference type="PANTHER" id="PTHR33112:SF16">
    <property type="entry name" value="HETEROKARYON INCOMPATIBILITY DOMAIN-CONTAINING PROTEIN"/>
    <property type="match status" value="1"/>
</dbReference>
<dbReference type="GeneID" id="85454150"/>
<comment type="caution">
    <text evidence="2">The sequence shown here is derived from an EMBL/GenBank/DDBJ whole genome shotgun (WGS) entry which is preliminary data.</text>
</comment>
<organism evidence="2 3">
    <name type="scientific">Colletotrichum godetiae</name>
    <dbReference type="NCBI Taxonomy" id="1209918"/>
    <lineage>
        <taxon>Eukaryota</taxon>
        <taxon>Fungi</taxon>
        <taxon>Dikarya</taxon>
        <taxon>Ascomycota</taxon>
        <taxon>Pezizomycotina</taxon>
        <taxon>Sordariomycetes</taxon>
        <taxon>Hypocreomycetidae</taxon>
        <taxon>Glomerellales</taxon>
        <taxon>Glomerellaceae</taxon>
        <taxon>Colletotrichum</taxon>
        <taxon>Colletotrichum acutatum species complex</taxon>
    </lineage>
</organism>